<reference evidence="1 2" key="1">
    <citation type="submission" date="2021-06" db="EMBL/GenBank/DDBJ databases">
        <title>Complete genome sequence of the secondary alcohol utilizing methanogen Methanospirillum hungatei strain GP1.</title>
        <authorList>
            <person name="Day L.A."/>
            <person name="Costa K.C."/>
        </authorList>
    </citation>
    <scope>NUCLEOTIDE SEQUENCE [LARGE SCALE GENOMIC DNA]</scope>
    <source>
        <strain evidence="1 2">GP1</strain>
    </source>
</reference>
<accession>A0A8F5VPR9</accession>
<dbReference type="AlphaFoldDB" id="A0A8F5VPR9"/>
<name>A0A8F5VPR9_METHU</name>
<dbReference type="Proteomes" id="UP000694228">
    <property type="component" value="Chromosome"/>
</dbReference>
<evidence type="ECO:0000313" key="1">
    <source>
        <dbReference type="EMBL" id="QXO96206.1"/>
    </source>
</evidence>
<gene>
    <name evidence="1" type="ORF">KSK55_07505</name>
</gene>
<sequence length="78" mass="8414">MTGEKIWVQSAHIAQYVLLSPPGGFLRSGEKVGTKAILDPACESEEKSGGEKFSPVISDQPVFSPVTKVTMPDYQEMG</sequence>
<protein>
    <submittedName>
        <fullName evidence="1">Uncharacterized protein</fullName>
    </submittedName>
</protein>
<dbReference type="EMBL" id="CP077107">
    <property type="protein sequence ID" value="QXO96206.1"/>
    <property type="molecule type" value="Genomic_DNA"/>
</dbReference>
<evidence type="ECO:0000313" key="2">
    <source>
        <dbReference type="Proteomes" id="UP000694228"/>
    </source>
</evidence>
<organism evidence="1 2">
    <name type="scientific">Methanospirillum hungatei</name>
    <dbReference type="NCBI Taxonomy" id="2203"/>
    <lineage>
        <taxon>Archaea</taxon>
        <taxon>Methanobacteriati</taxon>
        <taxon>Methanobacteriota</taxon>
        <taxon>Stenosarchaea group</taxon>
        <taxon>Methanomicrobia</taxon>
        <taxon>Methanomicrobiales</taxon>
        <taxon>Methanospirillaceae</taxon>
        <taxon>Methanospirillum</taxon>
    </lineage>
</organism>
<proteinExistence type="predicted"/>